<dbReference type="Gene3D" id="3.30.1180.10">
    <property type="match status" value="1"/>
</dbReference>
<sequence length="292" mass="32154">MTEETAEMKSSASKGGKPVQIITDSSCDLPQEIIDRLKILIVPLQIEINGEEFTDGVNLTHHQFFEKMAASPTLPKTSQPSPQSFIDVFREGLKRHSEILSIHLSSRLSGTMEGALMARNDVEGEISIFDSLSGSLGVGLQVLKACELVKEGLGKQAILERLAEYREQMRVVVYLETLENAVKGGRVSKPKEIVANLLNLKPVVHVEEGYVKILKTLRGKKKGIRMLLDEMEKKGVDYSNRIVGITHCDCLEDALALKEEIMQRFKPAEIILTTMGPVIGTHAGTGGLLVCF</sequence>
<comment type="caution">
    <text evidence="2">The sequence shown here is derived from an EMBL/GenBank/DDBJ whole genome shotgun (WGS) entry which is preliminary data.</text>
</comment>
<dbReference type="PANTHER" id="PTHR33434">
    <property type="entry name" value="DEGV DOMAIN-CONTAINING PROTEIN DR_1986-RELATED"/>
    <property type="match status" value="1"/>
</dbReference>
<dbReference type="GO" id="GO:0008289">
    <property type="term" value="F:lipid binding"/>
    <property type="evidence" value="ECO:0007669"/>
    <property type="project" value="UniProtKB-KW"/>
</dbReference>
<protein>
    <submittedName>
        <fullName evidence="2">EDD domain protein, DegV family</fullName>
    </submittedName>
</protein>
<evidence type="ECO:0000256" key="1">
    <source>
        <dbReference type="ARBA" id="ARBA00023121"/>
    </source>
</evidence>
<accession>A0AA45WTX2</accession>
<keyword evidence="1" id="KW-0446">Lipid-binding</keyword>
<dbReference type="InterPro" id="IPR003797">
    <property type="entry name" value="DegV"/>
</dbReference>
<dbReference type="Gene3D" id="3.40.50.10170">
    <property type="match status" value="1"/>
</dbReference>
<dbReference type="SUPFAM" id="SSF82549">
    <property type="entry name" value="DAK1/DegV-like"/>
    <property type="match status" value="1"/>
</dbReference>
<dbReference type="Pfam" id="PF02645">
    <property type="entry name" value="DegV"/>
    <property type="match status" value="1"/>
</dbReference>
<dbReference type="NCBIfam" id="TIGR00762">
    <property type="entry name" value="DegV"/>
    <property type="match status" value="1"/>
</dbReference>
<keyword evidence="3" id="KW-1185">Reference proteome</keyword>
<dbReference type="InterPro" id="IPR050270">
    <property type="entry name" value="DegV_domain_contain"/>
</dbReference>
<name>A0AA45WTX2_9CLOT</name>
<dbReference type="PROSITE" id="PS51482">
    <property type="entry name" value="DEGV"/>
    <property type="match status" value="1"/>
</dbReference>
<reference evidence="2" key="1">
    <citation type="submission" date="2017-05" db="EMBL/GenBank/DDBJ databases">
        <authorList>
            <person name="Varghese N."/>
            <person name="Submissions S."/>
        </authorList>
    </citation>
    <scope>NUCLEOTIDE SEQUENCE</scope>
    <source>
        <strain evidence="2">Su22</strain>
    </source>
</reference>
<dbReference type="InterPro" id="IPR043168">
    <property type="entry name" value="DegV_C"/>
</dbReference>
<evidence type="ECO:0000313" key="3">
    <source>
        <dbReference type="Proteomes" id="UP001158066"/>
    </source>
</evidence>
<organism evidence="2 3">
    <name type="scientific">Anoxynatronum buryatiense</name>
    <dbReference type="NCBI Taxonomy" id="489973"/>
    <lineage>
        <taxon>Bacteria</taxon>
        <taxon>Bacillati</taxon>
        <taxon>Bacillota</taxon>
        <taxon>Clostridia</taxon>
        <taxon>Eubacteriales</taxon>
        <taxon>Clostridiaceae</taxon>
        <taxon>Anoxynatronum</taxon>
    </lineage>
</organism>
<dbReference type="AlphaFoldDB" id="A0AA45WTX2"/>
<proteinExistence type="predicted"/>
<dbReference type="PANTHER" id="PTHR33434:SF2">
    <property type="entry name" value="FATTY ACID-BINDING PROTEIN TM_1468"/>
    <property type="match status" value="1"/>
</dbReference>
<gene>
    <name evidence="2" type="ORF">SAMN06296020_102146</name>
</gene>
<evidence type="ECO:0000313" key="2">
    <source>
        <dbReference type="EMBL" id="SMP44183.1"/>
    </source>
</evidence>
<dbReference type="Proteomes" id="UP001158066">
    <property type="component" value="Unassembled WGS sequence"/>
</dbReference>
<dbReference type="EMBL" id="FXUF01000002">
    <property type="protein sequence ID" value="SMP44183.1"/>
    <property type="molecule type" value="Genomic_DNA"/>
</dbReference>